<evidence type="ECO:0000313" key="6">
    <source>
        <dbReference type="Proteomes" id="UP001551176"/>
    </source>
</evidence>
<dbReference type="InterPro" id="IPR026004">
    <property type="entry name" value="Septum_form"/>
</dbReference>
<evidence type="ECO:0000259" key="3">
    <source>
        <dbReference type="Pfam" id="PF13828"/>
    </source>
</evidence>
<gene>
    <name evidence="5" type="ORF">ABZ921_14105</name>
</gene>
<keyword evidence="2" id="KW-1133">Transmembrane helix</keyword>
<dbReference type="EMBL" id="JBEYXV010000006">
    <property type="protein sequence ID" value="MEU6821761.1"/>
    <property type="molecule type" value="Genomic_DNA"/>
</dbReference>
<feature type="domain" description="Septum formation-related" evidence="4">
    <location>
        <begin position="154"/>
        <end position="244"/>
    </location>
</feature>
<sequence length="405" mass="43215">MDIPPPPGPPYTPPPGQPGQPDQPGSPYGHSPYQQWPGSYSPYSRPPVNGFAIASLVLGILCFLPAVGLVLGLVALSQIKKKGERGKGLAIAGSILSVVGALLLVLAVATGGARDFAEGFRDAARESRQNAGAFPIDKGGCFDAPDGKIDSMKYAFEVDEVPCSQGHDGEVFASFRVNHTGYPGDDDVQELAETKCADLQFGYVMDSWADFGDADLYYFTPDRTTWGRGDRHITCIFGAADPKHPLEGSLRSDATTLDADQLAYVKADRPFDEAYLEAPPEDARIEDDLEGHKEWAARVDKGLAEQARQLRAHDWPAATQKHVDKLVAEIGKSRKEWAKAAEASDADSFTEHYVAGLQGLGDKEAMAARKSLGLSTTSPRDATPEDGAESGLGEDHGEGGGSEEA</sequence>
<evidence type="ECO:0000259" key="4">
    <source>
        <dbReference type="Pfam" id="PF13845"/>
    </source>
</evidence>
<keyword evidence="2" id="KW-0472">Membrane</keyword>
<keyword evidence="6" id="KW-1185">Reference proteome</keyword>
<dbReference type="Pfam" id="PF13845">
    <property type="entry name" value="Septum_form"/>
    <property type="match status" value="1"/>
</dbReference>
<name>A0ABV3BL78_9ACTN</name>
<organism evidence="5 6">
    <name type="scientific">Streptomyces atriruber</name>
    <dbReference type="NCBI Taxonomy" id="545121"/>
    <lineage>
        <taxon>Bacteria</taxon>
        <taxon>Bacillati</taxon>
        <taxon>Actinomycetota</taxon>
        <taxon>Actinomycetes</taxon>
        <taxon>Kitasatosporales</taxon>
        <taxon>Streptomycetaceae</taxon>
        <taxon>Streptomyces</taxon>
    </lineage>
</organism>
<reference evidence="5 6" key="1">
    <citation type="submission" date="2024-06" db="EMBL/GenBank/DDBJ databases">
        <title>The Natural Products Discovery Center: Release of the First 8490 Sequenced Strains for Exploring Actinobacteria Biosynthetic Diversity.</title>
        <authorList>
            <person name="Kalkreuter E."/>
            <person name="Kautsar S.A."/>
            <person name="Yang D."/>
            <person name="Bader C.D."/>
            <person name="Teijaro C.N."/>
            <person name="Fluegel L."/>
            <person name="Davis C.M."/>
            <person name="Simpson J.R."/>
            <person name="Lauterbach L."/>
            <person name="Steele A.D."/>
            <person name="Gui C."/>
            <person name="Meng S."/>
            <person name="Li G."/>
            <person name="Viehrig K."/>
            <person name="Ye F."/>
            <person name="Su P."/>
            <person name="Kiefer A.F."/>
            <person name="Nichols A."/>
            <person name="Cepeda A.J."/>
            <person name="Yan W."/>
            <person name="Fan B."/>
            <person name="Jiang Y."/>
            <person name="Adhikari A."/>
            <person name="Zheng C.-J."/>
            <person name="Schuster L."/>
            <person name="Cowan T.M."/>
            <person name="Smanski M.J."/>
            <person name="Chevrette M.G."/>
            <person name="De Carvalho L.P.S."/>
            <person name="Shen B."/>
        </authorList>
    </citation>
    <scope>NUCLEOTIDE SEQUENCE [LARGE SCALE GENOMIC DNA]</scope>
    <source>
        <strain evidence="5 6">NPDC046838</strain>
    </source>
</reference>
<accession>A0ABV3BL78</accession>
<dbReference type="Pfam" id="PF13828">
    <property type="entry name" value="DUF4190"/>
    <property type="match status" value="1"/>
</dbReference>
<evidence type="ECO:0000256" key="1">
    <source>
        <dbReference type="SAM" id="MobiDB-lite"/>
    </source>
</evidence>
<feature type="compositionally biased region" description="Low complexity" evidence="1">
    <location>
        <begin position="19"/>
        <end position="29"/>
    </location>
</feature>
<feature type="compositionally biased region" description="Pro residues" evidence="1">
    <location>
        <begin position="1"/>
        <end position="18"/>
    </location>
</feature>
<feature type="region of interest" description="Disordered" evidence="1">
    <location>
        <begin position="1"/>
        <end position="35"/>
    </location>
</feature>
<comment type="caution">
    <text evidence="5">The sequence shown here is derived from an EMBL/GenBank/DDBJ whole genome shotgun (WGS) entry which is preliminary data.</text>
</comment>
<feature type="transmembrane region" description="Helical" evidence="2">
    <location>
        <begin position="51"/>
        <end position="76"/>
    </location>
</feature>
<dbReference type="Proteomes" id="UP001551176">
    <property type="component" value="Unassembled WGS sequence"/>
</dbReference>
<dbReference type="InterPro" id="IPR025241">
    <property type="entry name" value="DUF4190"/>
</dbReference>
<protein>
    <submittedName>
        <fullName evidence="5">DUF4190 domain-containing protein</fullName>
    </submittedName>
</protein>
<dbReference type="RefSeq" id="WP_359348152.1">
    <property type="nucleotide sequence ID" value="NZ_JBEYXV010000006.1"/>
</dbReference>
<proteinExistence type="predicted"/>
<feature type="transmembrane region" description="Helical" evidence="2">
    <location>
        <begin position="88"/>
        <end position="109"/>
    </location>
</feature>
<evidence type="ECO:0000313" key="5">
    <source>
        <dbReference type="EMBL" id="MEU6821761.1"/>
    </source>
</evidence>
<keyword evidence="2" id="KW-0812">Transmembrane</keyword>
<feature type="domain" description="DUF4190" evidence="3">
    <location>
        <begin position="52"/>
        <end position="107"/>
    </location>
</feature>
<evidence type="ECO:0000256" key="2">
    <source>
        <dbReference type="SAM" id="Phobius"/>
    </source>
</evidence>
<feature type="region of interest" description="Disordered" evidence="1">
    <location>
        <begin position="368"/>
        <end position="405"/>
    </location>
</feature>